<dbReference type="AlphaFoldDB" id="A0A0P0I834"/>
<dbReference type="Gene3D" id="3.30.560.10">
    <property type="entry name" value="Glucose Oxidase, domain 3"/>
    <property type="match status" value="1"/>
</dbReference>
<evidence type="ECO:0000313" key="11">
    <source>
        <dbReference type="EMBL" id="ALJ82901.1"/>
    </source>
</evidence>
<evidence type="ECO:0000256" key="3">
    <source>
        <dbReference type="ARBA" id="ARBA00022630"/>
    </source>
</evidence>
<dbReference type="GO" id="GO:0016614">
    <property type="term" value="F:oxidoreductase activity, acting on CH-OH group of donors"/>
    <property type="evidence" value="ECO:0007669"/>
    <property type="project" value="InterPro"/>
</dbReference>
<organism evidence="11">
    <name type="scientific">Irpex lacteus</name>
    <name type="common">Milk-white toothed polypore</name>
    <name type="synonym">Polyporus tulipiferae</name>
    <dbReference type="NCBI Taxonomy" id="5319"/>
    <lineage>
        <taxon>Eukaryota</taxon>
        <taxon>Fungi</taxon>
        <taxon>Dikarya</taxon>
        <taxon>Basidiomycota</taxon>
        <taxon>Agaricomycotina</taxon>
        <taxon>Agaricomycetes</taxon>
        <taxon>Polyporales</taxon>
        <taxon>Irpicaceae</taxon>
        <taxon>Irpex</taxon>
    </lineage>
</organism>
<dbReference type="PIRSF" id="PIRSF000137">
    <property type="entry name" value="Alcohol_oxidase"/>
    <property type="match status" value="1"/>
</dbReference>
<name>A0A0P0I834_IRPLA</name>
<feature type="signal peptide" evidence="8">
    <location>
        <begin position="1"/>
        <end position="19"/>
    </location>
</feature>
<evidence type="ECO:0000256" key="1">
    <source>
        <dbReference type="ARBA" id="ARBA00001974"/>
    </source>
</evidence>
<evidence type="ECO:0000259" key="9">
    <source>
        <dbReference type="PROSITE" id="PS00623"/>
    </source>
</evidence>
<dbReference type="Pfam" id="PF05199">
    <property type="entry name" value="GMC_oxred_C"/>
    <property type="match status" value="1"/>
</dbReference>
<dbReference type="PANTHER" id="PTHR11552:SF201">
    <property type="entry name" value="GLUCOSE-METHANOL-CHOLINE OXIDOREDUCTASE N-TERMINAL DOMAIN-CONTAINING PROTEIN"/>
    <property type="match status" value="1"/>
</dbReference>
<evidence type="ECO:0000256" key="8">
    <source>
        <dbReference type="SAM" id="SignalP"/>
    </source>
</evidence>
<dbReference type="Gene3D" id="3.50.50.60">
    <property type="entry name" value="FAD/NAD(P)-binding domain"/>
    <property type="match status" value="1"/>
</dbReference>
<dbReference type="PANTHER" id="PTHR11552">
    <property type="entry name" value="GLUCOSE-METHANOL-CHOLINE GMC OXIDOREDUCTASE"/>
    <property type="match status" value="1"/>
</dbReference>
<dbReference type="Pfam" id="PF00732">
    <property type="entry name" value="GMC_oxred_N"/>
    <property type="match status" value="1"/>
</dbReference>
<keyword evidence="6" id="KW-0560">Oxidoreductase</keyword>
<accession>A0A0P0I834</accession>
<evidence type="ECO:0000256" key="5">
    <source>
        <dbReference type="ARBA" id="ARBA00022827"/>
    </source>
</evidence>
<reference evidence="11" key="1">
    <citation type="submission" date="2015-04" db="EMBL/GenBank/DDBJ databases">
        <title>Genomic and Molecular Mechanisms for Efficient Biodegradation of Aromatic Dye.</title>
        <authorList>
            <person name="Yuan J."/>
        </authorList>
    </citation>
    <scope>NUCLEOTIDE SEQUENCE</scope>
    <source>
        <strain evidence="11">CD2</strain>
    </source>
</reference>
<feature type="domain" description="Glucose-methanol-choline oxidoreductase N-terminal" evidence="10">
    <location>
        <begin position="313"/>
        <end position="327"/>
    </location>
</feature>
<sequence length="626" mass="66805">MGRISGAALLVCFASLAAAQTPRHCATPSITPTKFADTKFDYLIVGGGTAGLVLASRLADNPLLQIGVIEAGVYHPIEPLIDTPANVGVAAGDPKFDWNFLSVPQTGIAGRQMAVPRGKMLGGSSGLNFLAWNRAASPEYDAWNHFASGQDWTFNGLLPFFEKATTTKLGQVNPFPGISRTERTADFNPGLVGTSGLIQSSFNEVYSDPIFPSVKAFNALGIRTNPNPDNGTTAGVVNSRRAVDVSRGVRSYATQYYCRSVSRSNFRVLTGAQATKVVLKSSKGIHTAIGVQYIANGTSFTSHASKEVILSAGAIQSPQLLELSGIGNSTLLRSLNITPLVDLPGVGENLQDHLFAGVEYQVKPGVITLDSLHNNDTFSSQQHALYNKNGSGFLAAFDSGMSFLPFGFYLNSSDVQSLLQTFDAVPVQQGTLQPLQHQIQRQWIQSRVVPHVQTILHNAGQLPPLSANLTYFTAFGGTLHPWARGTVHINTTDPLTAPVINQNYLDNDFDVRTLLTAVRFLIKLGTTPPLADLIETQVTPPPQLTTDEELIAYIRAASGTSSHPSGTAALGPRASGGVVDANLIVYGTSNLRVVDASVIPMIVGANLQETVYAISEKAYEIIKCGL</sequence>
<dbReference type="SUPFAM" id="SSF51905">
    <property type="entry name" value="FAD/NAD(P)-binding domain"/>
    <property type="match status" value="1"/>
</dbReference>
<dbReference type="InterPro" id="IPR036188">
    <property type="entry name" value="FAD/NAD-bd_sf"/>
</dbReference>
<protein>
    <submittedName>
        <fullName evidence="11">Choline dehydrogenase</fullName>
    </submittedName>
</protein>
<keyword evidence="5 7" id="KW-0274">FAD</keyword>
<feature type="domain" description="Glucose-methanol-choline oxidoreductase N-terminal" evidence="9">
    <location>
        <begin position="118"/>
        <end position="141"/>
    </location>
</feature>
<comment type="cofactor">
    <cofactor evidence="1">
        <name>FAD</name>
        <dbReference type="ChEBI" id="CHEBI:57692"/>
    </cofactor>
</comment>
<dbReference type="EMBL" id="KR296953">
    <property type="protein sequence ID" value="ALJ82901.1"/>
    <property type="molecule type" value="mRNA"/>
</dbReference>
<keyword evidence="4 8" id="KW-0732">Signal</keyword>
<evidence type="ECO:0000256" key="7">
    <source>
        <dbReference type="RuleBase" id="RU003968"/>
    </source>
</evidence>
<dbReference type="SUPFAM" id="SSF54373">
    <property type="entry name" value="FAD-linked reductases, C-terminal domain"/>
    <property type="match status" value="1"/>
</dbReference>
<evidence type="ECO:0000259" key="10">
    <source>
        <dbReference type="PROSITE" id="PS00624"/>
    </source>
</evidence>
<proteinExistence type="evidence at transcript level"/>
<comment type="similarity">
    <text evidence="2 7">Belongs to the GMC oxidoreductase family.</text>
</comment>
<feature type="chain" id="PRO_5006048852" evidence="8">
    <location>
        <begin position="20"/>
        <end position="626"/>
    </location>
</feature>
<evidence type="ECO:0000256" key="2">
    <source>
        <dbReference type="ARBA" id="ARBA00010790"/>
    </source>
</evidence>
<evidence type="ECO:0000256" key="6">
    <source>
        <dbReference type="ARBA" id="ARBA00023002"/>
    </source>
</evidence>
<dbReference type="PROSITE" id="PS00624">
    <property type="entry name" value="GMC_OXRED_2"/>
    <property type="match status" value="1"/>
</dbReference>
<dbReference type="PROSITE" id="PS00623">
    <property type="entry name" value="GMC_OXRED_1"/>
    <property type="match status" value="1"/>
</dbReference>
<keyword evidence="3 7" id="KW-0285">Flavoprotein</keyword>
<dbReference type="GO" id="GO:0050660">
    <property type="term" value="F:flavin adenine dinucleotide binding"/>
    <property type="evidence" value="ECO:0007669"/>
    <property type="project" value="InterPro"/>
</dbReference>
<evidence type="ECO:0000256" key="4">
    <source>
        <dbReference type="ARBA" id="ARBA00022729"/>
    </source>
</evidence>
<dbReference type="InterPro" id="IPR012132">
    <property type="entry name" value="GMC_OxRdtase"/>
</dbReference>
<dbReference type="InterPro" id="IPR000172">
    <property type="entry name" value="GMC_OxRdtase_N"/>
</dbReference>
<dbReference type="InterPro" id="IPR007867">
    <property type="entry name" value="GMC_OxRtase_C"/>
</dbReference>